<dbReference type="InterPro" id="IPR006043">
    <property type="entry name" value="NCS2"/>
</dbReference>
<dbReference type="Pfam" id="PF00860">
    <property type="entry name" value="Xan_ur_permease"/>
    <property type="match status" value="1"/>
</dbReference>
<dbReference type="GO" id="GO:0005886">
    <property type="term" value="C:plasma membrane"/>
    <property type="evidence" value="ECO:0007669"/>
    <property type="project" value="UniProtKB-SubCell"/>
</dbReference>
<name>A0AAT9LG83_9FIRM</name>
<dbReference type="EMBL" id="CP062796">
    <property type="protein sequence ID" value="QUL99587.1"/>
    <property type="molecule type" value="Genomic_DNA"/>
</dbReference>
<evidence type="ECO:0000256" key="1">
    <source>
        <dbReference type="ARBA" id="ARBA00004651"/>
    </source>
</evidence>
<feature type="transmembrane region" description="Helical" evidence="9">
    <location>
        <begin position="346"/>
        <end position="362"/>
    </location>
</feature>
<comment type="similarity">
    <text evidence="2 8">Belongs to the nucleobase:cation symporter-2 (NCS2) (TC 2.A.40) family. Azg-like subfamily.</text>
</comment>
<feature type="transmembrane region" description="Helical" evidence="9">
    <location>
        <begin position="183"/>
        <end position="200"/>
    </location>
</feature>
<evidence type="ECO:0000256" key="9">
    <source>
        <dbReference type="SAM" id="Phobius"/>
    </source>
</evidence>
<evidence type="ECO:0000256" key="8">
    <source>
        <dbReference type="PIRNR" id="PIRNR005353"/>
    </source>
</evidence>
<feature type="transmembrane region" description="Helical" evidence="9">
    <location>
        <begin position="86"/>
        <end position="106"/>
    </location>
</feature>
<keyword evidence="6 8" id="KW-1133">Transmembrane helix</keyword>
<comment type="subcellular location">
    <subcellularLocation>
        <location evidence="1 8">Cell membrane</location>
        <topology evidence="1 8">Multi-pass membrane protein</topology>
    </subcellularLocation>
</comment>
<dbReference type="AlphaFoldDB" id="A0AAT9LG83"/>
<accession>A0AAT9LG83</accession>
<sequence>MKTDVRTEVVAGIATFMTMAYVIFVNPSILEVAGVPKGPAITATALAAGITTLMMALFTNYPFAIAAGMGLNGVVTFGLVKGMNLPWQAAMGVVFIEGVIVTILVLTNVREMVMDAIPITMKRAIGVGIGLFVATLGLVGSKLIVAHPATLVTFGSLKDKGVWVAIFGTLFTAVLMAYRVKGSILLGILASTALAIPLGVTELPKSLMSIPTAESFSTLFATFKTNPATGEPYIMQVLNIGMLGTIFAFLVTDFFDTMGTVVAIGGQAGFLDKNGKLPRIKRVLLVDSLAAVIGGAFGISSNTTYVESGAGVSEGGRTGLTSLVVAILFFLSMFFAPIAGIVPSQATAPALIIVGFLMMTVVKDIPFDDFSEAFPAFVTIISTPLTYSISHGIGYGFITYVIVKTLTGKSKDVHWLMWIVSAFFVLSFLY</sequence>
<dbReference type="InterPro" id="IPR045018">
    <property type="entry name" value="Azg-like"/>
</dbReference>
<feature type="transmembrane region" description="Helical" evidence="9">
    <location>
        <begin position="161"/>
        <end position="178"/>
    </location>
</feature>
<feature type="transmembrane region" description="Helical" evidence="9">
    <location>
        <begin position="283"/>
        <end position="300"/>
    </location>
</feature>
<evidence type="ECO:0000256" key="4">
    <source>
        <dbReference type="ARBA" id="ARBA00022475"/>
    </source>
</evidence>
<dbReference type="PANTHER" id="PTHR43337:SF1">
    <property type="entry name" value="XANTHINE_URACIL PERMEASE C887.17-RELATED"/>
    <property type="match status" value="1"/>
</dbReference>
<proteinExistence type="inferred from homology"/>
<evidence type="ECO:0000256" key="5">
    <source>
        <dbReference type="ARBA" id="ARBA00022692"/>
    </source>
</evidence>
<feature type="transmembrane region" description="Helical" evidence="9">
    <location>
        <begin position="374"/>
        <end position="401"/>
    </location>
</feature>
<keyword evidence="3 8" id="KW-0813">Transport</keyword>
<feature type="transmembrane region" description="Helical" evidence="9">
    <location>
        <begin position="413"/>
        <end position="429"/>
    </location>
</feature>
<feature type="transmembrane region" description="Helical" evidence="9">
    <location>
        <begin position="41"/>
        <end position="58"/>
    </location>
</feature>
<dbReference type="PIRSF" id="PIRSF005353">
    <property type="entry name" value="PbuG"/>
    <property type="match status" value="1"/>
</dbReference>
<feature type="transmembrane region" description="Helical" evidence="9">
    <location>
        <begin position="9"/>
        <end position="29"/>
    </location>
</feature>
<keyword evidence="4 8" id="KW-1003">Cell membrane</keyword>
<organism evidence="10">
    <name type="scientific">Candidatus Fermentithermobacillus carboniphilus</name>
    <dbReference type="NCBI Taxonomy" id="3085328"/>
    <lineage>
        <taxon>Bacteria</taxon>
        <taxon>Bacillati</taxon>
        <taxon>Bacillota</taxon>
        <taxon>Candidatus Fermentithermobacillia</taxon>
        <taxon>Candidatus Fermentithermobacillales</taxon>
        <taxon>Candidatus Fermentithermobacillaceae</taxon>
        <taxon>Candidatus Fermentithermobacillus</taxon>
    </lineage>
</organism>
<evidence type="ECO:0000256" key="7">
    <source>
        <dbReference type="ARBA" id="ARBA00023136"/>
    </source>
</evidence>
<dbReference type="PANTHER" id="PTHR43337">
    <property type="entry name" value="XANTHINE/URACIL PERMEASE C887.17-RELATED"/>
    <property type="match status" value="1"/>
</dbReference>
<gene>
    <name evidence="10" type="ORF">IMF26_05010</name>
</gene>
<keyword evidence="7 8" id="KW-0472">Membrane</keyword>
<reference evidence="10" key="2">
    <citation type="journal article" date="2023" name="Biology">
        <title>Prokaryotic Life Associated with Coal-Fire Gas Vents Revealed by Metagenomics.</title>
        <authorList>
            <person name="Kadnikov V.V."/>
            <person name="Mardanov A.V."/>
            <person name="Beletsky A.V."/>
            <person name="Karnachuk O.V."/>
            <person name="Ravin N.V."/>
        </authorList>
    </citation>
    <scope>NUCLEOTIDE SEQUENCE</scope>
    <source>
        <strain evidence="10">Bu02</strain>
    </source>
</reference>
<reference evidence="10" key="1">
    <citation type="submission" date="2020-10" db="EMBL/GenBank/DDBJ databases">
        <authorList>
            <person name="Kadnikov V."/>
            <person name="Beletsky A.V."/>
            <person name="Mardanov A.V."/>
            <person name="Karnachuk O.V."/>
            <person name="Ravin N.V."/>
        </authorList>
    </citation>
    <scope>NUCLEOTIDE SEQUENCE</scope>
    <source>
        <strain evidence="10">Bu02</strain>
    </source>
</reference>
<evidence type="ECO:0000256" key="2">
    <source>
        <dbReference type="ARBA" id="ARBA00005697"/>
    </source>
</evidence>
<evidence type="ECO:0000256" key="6">
    <source>
        <dbReference type="ARBA" id="ARBA00022989"/>
    </source>
</evidence>
<feature type="transmembrane region" description="Helical" evidence="9">
    <location>
        <begin position="233"/>
        <end position="251"/>
    </location>
</feature>
<evidence type="ECO:0000313" key="10">
    <source>
        <dbReference type="EMBL" id="QUL99587.1"/>
    </source>
</evidence>
<protein>
    <submittedName>
        <fullName evidence="10">NCS2 family permease</fullName>
    </submittedName>
</protein>
<dbReference type="KEGG" id="fcz:IMF26_05010"/>
<feature type="transmembrane region" description="Helical" evidence="9">
    <location>
        <begin position="320"/>
        <end position="339"/>
    </location>
</feature>
<evidence type="ECO:0000256" key="3">
    <source>
        <dbReference type="ARBA" id="ARBA00022448"/>
    </source>
</evidence>
<keyword evidence="5 8" id="KW-0812">Transmembrane</keyword>
<dbReference type="InterPro" id="IPR026033">
    <property type="entry name" value="Azg-like_bact_archaea"/>
</dbReference>
<dbReference type="GO" id="GO:0005345">
    <property type="term" value="F:purine nucleobase transmembrane transporter activity"/>
    <property type="evidence" value="ECO:0007669"/>
    <property type="project" value="TreeGrafter"/>
</dbReference>
<feature type="transmembrane region" description="Helical" evidence="9">
    <location>
        <begin position="127"/>
        <end position="149"/>
    </location>
</feature>